<dbReference type="AlphaFoldDB" id="R0L6T3"/>
<sequence>MLYRPYQRAEHAKESEICDIYDKEATKPQSLAENPSRREIGRRWRCFLQHLNFLVLTGTVFWSRWCFGNR</sequence>
<keyword evidence="1" id="KW-1133">Transmembrane helix</keyword>
<dbReference type="EMBL" id="KB743106">
    <property type="protein sequence ID" value="EOB01304.1"/>
    <property type="molecule type" value="Genomic_DNA"/>
</dbReference>
<accession>R0L6T3</accession>
<name>R0L6T3_ANAPL</name>
<evidence type="ECO:0000313" key="3">
    <source>
        <dbReference type="Proteomes" id="UP000296049"/>
    </source>
</evidence>
<gene>
    <name evidence="2" type="ORF">Anapl_03995</name>
</gene>
<organism evidence="2 3">
    <name type="scientific">Anas platyrhynchos</name>
    <name type="common">Mallard</name>
    <name type="synonym">Anas boschas</name>
    <dbReference type="NCBI Taxonomy" id="8839"/>
    <lineage>
        <taxon>Eukaryota</taxon>
        <taxon>Metazoa</taxon>
        <taxon>Chordata</taxon>
        <taxon>Craniata</taxon>
        <taxon>Vertebrata</taxon>
        <taxon>Euteleostomi</taxon>
        <taxon>Archelosauria</taxon>
        <taxon>Archosauria</taxon>
        <taxon>Dinosauria</taxon>
        <taxon>Saurischia</taxon>
        <taxon>Theropoda</taxon>
        <taxon>Coelurosauria</taxon>
        <taxon>Aves</taxon>
        <taxon>Neognathae</taxon>
        <taxon>Galloanserae</taxon>
        <taxon>Anseriformes</taxon>
        <taxon>Anatidae</taxon>
        <taxon>Anatinae</taxon>
        <taxon>Anas</taxon>
    </lineage>
</organism>
<protein>
    <submittedName>
        <fullName evidence="2">Uncharacterized protein</fullName>
    </submittedName>
</protein>
<feature type="non-terminal residue" evidence="2">
    <location>
        <position position="70"/>
    </location>
</feature>
<keyword evidence="3" id="KW-1185">Reference proteome</keyword>
<dbReference type="Proteomes" id="UP000296049">
    <property type="component" value="Unassembled WGS sequence"/>
</dbReference>
<evidence type="ECO:0000313" key="2">
    <source>
        <dbReference type="EMBL" id="EOB01304.1"/>
    </source>
</evidence>
<evidence type="ECO:0000256" key="1">
    <source>
        <dbReference type="SAM" id="Phobius"/>
    </source>
</evidence>
<keyword evidence="1" id="KW-0472">Membrane</keyword>
<proteinExistence type="predicted"/>
<keyword evidence="1" id="KW-0812">Transmembrane</keyword>
<reference evidence="3" key="1">
    <citation type="journal article" date="2013" name="Nat. Genet.">
        <title>The duck genome and transcriptome provide insight into an avian influenza virus reservoir species.</title>
        <authorList>
            <person name="Huang Y."/>
            <person name="Li Y."/>
            <person name="Burt D.W."/>
            <person name="Chen H."/>
            <person name="Zhang Y."/>
            <person name="Qian W."/>
            <person name="Kim H."/>
            <person name="Gan S."/>
            <person name="Zhao Y."/>
            <person name="Li J."/>
            <person name="Yi K."/>
            <person name="Feng H."/>
            <person name="Zhu P."/>
            <person name="Li B."/>
            <person name="Liu Q."/>
            <person name="Fairley S."/>
            <person name="Magor K.E."/>
            <person name="Du Z."/>
            <person name="Hu X."/>
            <person name="Goodman L."/>
            <person name="Tafer H."/>
            <person name="Vignal A."/>
            <person name="Lee T."/>
            <person name="Kim K.W."/>
            <person name="Sheng Z."/>
            <person name="An Y."/>
            <person name="Searle S."/>
            <person name="Herrero J."/>
            <person name="Groenen M.A."/>
            <person name="Crooijmans R.P."/>
            <person name="Faraut T."/>
            <person name="Cai Q."/>
            <person name="Webster R.G."/>
            <person name="Aldridge J.R."/>
            <person name="Warren W.C."/>
            <person name="Bartschat S."/>
            <person name="Kehr S."/>
            <person name="Marz M."/>
            <person name="Stadler P.F."/>
            <person name="Smith J."/>
            <person name="Kraus R.H."/>
            <person name="Zhao Y."/>
            <person name="Ren L."/>
            <person name="Fei J."/>
            <person name="Morisson M."/>
            <person name="Kaiser P."/>
            <person name="Griffin D.K."/>
            <person name="Rao M."/>
            <person name="Pitel F."/>
            <person name="Wang J."/>
            <person name="Li N."/>
        </authorList>
    </citation>
    <scope>NUCLEOTIDE SEQUENCE [LARGE SCALE GENOMIC DNA]</scope>
</reference>
<feature type="transmembrane region" description="Helical" evidence="1">
    <location>
        <begin position="46"/>
        <end position="65"/>
    </location>
</feature>
<dbReference type="HOGENOM" id="CLU_2764296_0_0_1"/>